<accession>A0A2A9HIJ6</accession>
<dbReference type="AlphaFoldDB" id="A0A2A9HIJ6"/>
<dbReference type="InterPro" id="IPR051267">
    <property type="entry name" value="STEAP_metalloreductase"/>
</dbReference>
<evidence type="ECO:0000259" key="2">
    <source>
        <dbReference type="Pfam" id="PF03807"/>
    </source>
</evidence>
<keyword evidence="1" id="KW-0560">Oxidoreductase</keyword>
<protein>
    <submittedName>
        <fullName evidence="3">Reduced coenzyme F420:NADP oxidoreductase</fullName>
    </submittedName>
</protein>
<sequence length="216" mass="22267">MKLAFVGGTGPEGLGLAMRFARAGHEVAIGSRSAERGEEAAAKVREAVPGAVATGGDNASVVRDADVVFLTFPYSGQAATLEALAGALTGKIVCNVVAPLEFRQGVGAVALDVPGGSALQEAIAQLPESRVVSAFQNLSAEELHHLDHPIEADVLVCGKDAEAKQVIIGLANQIAGVRGIDAGGPSQSRYVEMLTALLINLNRKHKTQTSIRIVGI</sequence>
<dbReference type="Gene3D" id="3.40.50.720">
    <property type="entry name" value="NAD(P)-binding Rossmann-like Domain"/>
    <property type="match status" value="1"/>
</dbReference>
<dbReference type="PANTHER" id="PTHR14239:SF0">
    <property type="entry name" value="F420-DEPENDENT NADP REDUCTASE"/>
    <property type="match status" value="1"/>
</dbReference>
<dbReference type="GO" id="GO:0016651">
    <property type="term" value="F:oxidoreductase activity, acting on NAD(P)H"/>
    <property type="evidence" value="ECO:0007669"/>
    <property type="project" value="InterPro"/>
</dbReference>
<dbReference type="GO" id="GO:0005886">
    <property type="term" value="C:plasma membrane"/>
    <property type="evidence" value="ECO:0007669"/>
    <property type="project" value="TreeGrafter"/>
</dbReference>
<dbReference type="Pfam" id="PF03807">
    <property type="entry name" value="F420_oxidored"/>
    <property type="match status" value="1"/>
</dbReference>
<dbReference type="GO" id="GO:0050661">
    <property type="term" value="F:NADP binding"/>
    <property type="evidence" value="ECO:0007669"/>
    <property type="project" value="InterPro"/>
</dbReference>
<dbReference type="SUPFAM" id="SSF51735">
    <property type="entry name" value="NAD(P)-binding Rossmann-fold domains"/>
    <property type="match status" value="1"/>
</dbReference>
<dbReference type="InterPro" id="IPR010185">
    <property type="entry name" value="NpdG"/>
</dbReference>
<dbReference type="InterPro" id="IPR028939">
    <property type="entry name" value="P5C_Rdtase_cat_N"/>
</dbReference>
<gene>
    <name evidence="3" type="ORF">A9A59_2091</name>
</gene>
<organism evidence="3 4">
    <name type="scientific">Tepidiforma thermophila (strain KCTC 52669 / CGMCC 1.13589 / G233)</name>
    <dbReference type="NCBI Taxonomy" id="2761530"/>
    <lineage>
        <taxon>Bacteria</taxon>
        <taxon>Bacillati</taxon>
        <taxon>Chloroflexota</taxon>
        <taxon>Tepidiformia</taxon>
        <taxon>Tepidiformales</taxon>
        <taxon>Tepidiformaceae</taxon>
        <taxon>Tepidiforma</taxon>
    </lineage>
</organism>
<dbReference type="GO" id="GO:0008823">
    <property type="term" value="F:cupric reductase (NADH) activity"/>
    <property type="evidence" value="ECO:0007669"/>
    <property type="project" value="TreeGrafter"/>
</dbReference>
<name>A0A2A9HIJ6_TEPT2</name>
<reference evidence="3 4" key="1">
    <citation type="submission" date="2017-09" db="EMBL/GenBank/DDBJ databases">
        <title>Sequencing the genomes of two abundant thermophiles in Great Basin hot springs: Thermocrinis jamiesonii and novel Chloroflexi Thermoflexus hugenholtzii.</title>
        <authorList>
            <person name="Hedlund B."/>
        </authorList>
    </citation>
    <scope>NUCLEOTIDE SEQUENCE [LARGE SCALE GENOMIC DNA]</scope>
    <source>
        <strain evidence="3 4">G233</strain>
    </source>
</reference>
<dbReference type="GO" id="GO:0015677">
    <property type="term" value="P:copper ion import"/>
    <property type="evidence" value="ECO:0007669"/>
    <property type="project" value="TreeGrafter"/>
</dbReference>
<proteinExistence type="predicted"/>
<feature type="domain" description="Pyrroline-5-carboxylate reductase catalytic N-terminal" evidence="2">
    <location>
        <begin position="2"/>
        <end position="99"/>
    </location>
</feature>
<dbReference type="RefSeq" id="WP_098504201.1">
    <property type="nucleotide sequence ID" value="NZ_PDJQ01000001.1"/>
</dbReference>
<evidence type="ECO:0000313" key="4">
    <source>
        <dbReference type="Proteomes" id="UP000223071"/>
    </source>
</evidence>
<evidence type="ECO:0000313" key="3">
    <source>
        <dbReference type="EMBL" id="PFG74845.1"/>
    </source>
</evidence>
<evidence type="ECO:0000256" key="1">
    <source>
        <dbReference type="ARBA" id="ARBA00023002"/>
    </source>
</evidence>
<comment type="caution">
    <text evidence="3">The sequence shown here is derived from an EMBL/GenBank/DDBJ whole genome shotgun (WGS) entry which is preliminary data.</text>
</comment>
<dbReference type="EMBL" id="PDJQ01000001">
    <property type="protein sequence ID" value="PFG74845.1"/>
    <property type="molecule type" value="Genomic_DNA"/>
</dbReference>
<dbReference type="GO" id="GO:0052851">
    <property type="term" value="F:ferric-chelate reductase (NADPH) activity"/>
    <property type="evidence" value="ECO:0007669"/>
    <property type="project" value="TreeGrafter"/>
</dbReference>
<dbReference type="GO" id="GO:0006740">
    <property type="term" value="P:NADPH regeneration"/>
    <property type="evidence" value="ECO:0007669"/>
    <property type="project" value="InterPro"/>
</dbReference>
<keyword evidence="4" id="KW-1185">Reference proteome</keyword>
<dbReference type="Proteomes" id="UP000223071">
    <property type="component" value="Unassembled WGS sequence"/>
</dbReference>
<dbReference type="InterPro" id="IPR036291">
    <property type="entry name" value="NAD(P)-bd_dom_sf"/>
</dbReference>
<dbReference type="PANTHER" id="PTHR14239">
    <property type="entry name" value="DUDULIN-RELATED"/>
    <property type="match status" value="1"/>
</dbReference>
<dbReference type="NCBIfam" id="TIGR01915">
    <property type="entry name" value="npdG"/>
    <property type="match status" value="1"/>
</dbReference>
<dbReference type="GO" id="GO:0070967">
    <property type="term" value="F:coenzyme F420 binding"/>
    <property type="evidence" value="ECO:0007669"/>
    <property type="project" value="InterPro"/>
</dbReference>